<organism evidence="1 2">
    <name type="scientific">Massarina eburnea CBS 473.64</name>
    <dbReference type="NCBI Taxonomy" id="1395130"/>
    <lineage>
        <taxon>Eukaryota</taxon>
        <taxon>Fungi</taxon>
        <taxon>Dikarya</taxon>
        <taxon>Ascomycota</taxon>
        <taxon>Pezizomycotina</taxon>
        <taxon>Dothideomycetes</taxon>
        <taxon>Pleosporomycetidae</taxon>
        <taxon>Pleosporales</taxon>
        <taxon>Massarineae</taxon>
        <taxon>Massarinaceae</taxon>
        <taxon>Massarina</taxon>
    </lineage>
</organism>
<reference evidence="1" key="1">
    <citation type="journal article" date="2020" name="Stud. Mycol.">
        <title>101 Dothideomycetes genomes: a test case for predicting lifestyles and emergence of pathogens.</title>
        <authorList>
            <person name="Haridas S."/>
            <person name="Albert R."/>
            <person name="Binder M."/>
            <person name="Bloem J."/>
            <person name="Labutti K."/>
            <person name="Salamov A."/>
            <person name="Andreopoulos B."/>
            <person name="Baker S."/>
            <person name="Barry K."/>
            <person name="Bills G."/>
            <person name="Bluhm B."/>
            <person name="Cannon C."/>
            <person name="Castanera R."/>
            <person name="Culley D."/>
            <person name="Daum C."/>
            <person name="Ezra D."/>
            <person name="Gonzalez J."/>
            <person name="Henrissat B."/>
            <person name="Kuo A."/>
            <person name="Liang C."/>
            <person name="Lipzen A."/>
            <person name="Lutzoni F."/>
            <person name="Magnuson J."/>
            <person name="Mondo S."/>
            <person name="Nolan M."/>
            <person name="Ohm R."/>
            <person name="Pangilinan J."/>
            <person name="Park H.-J."/>
            <person name="Ramirez L."/>
            <person name="Alfaro M."/>
            <person name="Sun H."/>
            <person name="Tritt A."/>
            <person name="Yoshinaga Y."/>
            <person name="Zwiers L.-H."/>
            <person name="Turgeon B."/>
            <person name="Goodwin S."/>
            <person name="Spatafora J."/>
            <person name="Crous P."/>
            <person name="Grigoriev I."/>
        </authorList>
    </citation>
    <scope>NUCLEOTIDE SEQUENCE</scope>
    <source>
        <strain evidence="1">CBS 473.64</strain>
    </source>
</reference>
<dbReference type="AlphaFoldDB" id="A0A6A6S6L4"/>
<dbReference type="Proteomes" id="UP000799753">
    <property type="component" value="Unassembled WGS sequence"/>
</dbReference>
<keyword evidence="2" id="KW-1185">Reference proteome</keyword>
<name>A0A6A6S6L4_9PLEO</name>
<sequence length="202" mass="22104">MWSPKTCRIAIPGPMATPRVLAPGQTFDFAVSRGKYVGLWRGGRTPDWEDYPTPFTMTRPVAVCEYHCRWEFGLRALALGLPSPTTSTCLPVAVSLHDDPRRPSTRELSDETGAKRYAALRSSHYCSSSHAPAIASRRGCQFATEDDSPMGDRMKAGRYFVLVHSSFTAAAQAAGAVRSNAWARVTLAGMPERCSSRQYVSG</sequence>
<evidence type="ECO:0000313" key="2">
    <source>
        <dbReference type="Proteomes" id="UP000799753"/>
    </source>
</evidence>
<protein>
    <submittedName>
        <fullName evidence="1">Uncharacterized protein</fullName>
    </submittedName>
</protein>
<dbReference type="EMBL" id="MU006782">
    <property type="protein sequence ID" value="KAF2641804.1"/>
    <property type="molecule type" value="Genomic_DNA"/>
</dbReference>
<accession>A0A6A6S6L4</accession>
<proteinExistence type="predicted"/>
<gene>
    <name evidence="1" type="ORF">P280DRAFT_516830</name>
</gene>
<evidence type="ECO:0000313" key="1">
    <source>
        <dbReference type="EMBL" id="KAF2641804.1"/>
    </source>
</evidence>